<protein>
    <submittedName>
        <fullName evidence="2">Uncharacterized protein</fullName>
    </submittedName>
</protein>
<dbReference type="EMBL" id="JABDTM020003006">
    <property type="protein sequence ID" value="KAH0822305.1"/>
    <property type="molecule type" value="Genomic_DNA"/>
</dbReference>
<evidence type="ECO:0000256" key="1">
    <source>
        <dbReference type="SAM" id="MobiDB-lite"/>
    </source>
</evidence>
<keyword evidence="3" id="KW-1185">Reference proteome</keyword>
<dbReference type="AlphaFoldDB" id="A0A8J6LHH1"/>
<feature type="compositionally biased region" description="Pro residues" evidence="1">
    <location>
        <begin position="288"/>
        <end position="297"/>
    </location>
</feature>
<organism evidence="2 3">
    <name type="scientific">Tenebrio molitor</name>
    <name type="common">Yellow mealworm beetle</name>
    <dbReference type="NCBI Taxonomy" id="7067"/>
    <lineage>
        <taxon>Eukaryota</taxon>
        <taxon>Metazoa</taxon>
        <taxon>Ecdysozoa</taxon>
        <taxon>Arthropoda</taxon>
        <taxon>Hexapoda</taxon>
        <taxon>Insecta</taxon>
        <taxon>Pterygota</taxon>
        <taxon>Neoptera</taxon>
        <taxon>Endopterygota</taxon>
        <taxon>Coleoptera</taxon>
        <taxon>Polyphaga</taxon>
        <taxon>Cucujiformia</taxon>
        <taxon>Tenebrionidae</taxon>
        <taxon>Tenebrio</taxon>
    </lineage>
</organism>
<sequence>MKNVSFSDVETSLRCAINRPRTAAVISDRRRPPEQHFGTLHTLHHRVKRRTPRIRVEEEQSDPRRLRGEAPTVNSSSSLPGPPDRNVPEHVSKCHAIHATYSTTLRPQSVTGTSLNVQVVRRMKDVLVGAIRDPVRRMPPRIPVAGLSFGGCGVRVAGEWERFEHVFKIRVARRRSGLGPGTANSRRVCQSRVSRHDAASDHPAGGMRHVHHVQLVVVERSEAIVVPSGASAVDVRHRSRPDVKYYEVGDSVMESLEEVAAREEAERQQSLRDLEQLYEWLQQFEDPPATPRPPPPQQFRNGA</sequence>
<accession>A0A8J6LHH1</accession>
<feature type="region of interest" description="Disordered" evidence="1">
    <location>
        <begin position="45"/>
        <end position="89"/>
    </location>
</feature>
<feature type="compositionally biased region" description="Basic and acidic residues" evidence="1">
    <location>
        <begin position="54"/>
        <end position="68"/>
    </location>
</feature>
<evidence type="ECO:0000313" key="2">
    <source>
        <dbReference type="EMBL" id="KAH0822305.1"/>
    </source>
</evidence>
<feature type="region of interest" description="Disordered" evidence="1">
    <location>
        <begin position="280"/>
        <end position="303"/>
    </location>
</feature>
<comment type="caution">
    <text evidence="2">The sequence shown here is derived from an EMBL/GenBank/DDBJ whole genome shotgun (WGS) entry which is preliminary data.</text>
</comment>
<proteinExistence type="predicted"/>
<reference evidence="2" key="1">
    <citation type="journal article" date="2020" name="J Insects Food Feed">
        <title>The yellow mealworm (Tenebrio molitor) genome: a resource for the emerging insects as food and feed industry.</title>
        <authorList>
            <person name="Eriksson T."/>
            <person name="Andere A."/>
            <person name="Kelstrup H."/>
            <person name="Emery V."/>
            <person name="Picard C."/>
        </authorList>
    </citation>
    <scope>NUCLEOTIDE SEQUENCE</scope>
    <source>
        <strain evidence="2">Stoneville</strain>
        <tissue evidence="2">Whole head</tissue>
    </source>
</reference>
<evidence type="ECO:0000313" key="3">
    <source>
        <dbReference type="Proteomes" id="UP000719412"/>
    </source>
</evidence>
<dbReference type="Proteomes" id="UP000719412">
    <property type="component" value="Unassembled WGS sequence"/>
</dbReference>
<reference evidence="2" key="2">
    <citation type="submission" date="2021-08" db="EMBL/GenBank/DDBJ databases">
        <authorList>
            <person name="Eriksson T."/>
        </authorList>
    </citation>
    <scope>NUCLEOTIDE SEQUENCE</scope>
    <source>
        <strain evidence="2">Stoneville</strain>
        <tissue evidence="2">Whole head</tissue>
    </source>
</reference>
<gene>
    <name evidence="2" type="ORF">GEV33_000486</name>
</gene>
<name>A0A8J6LHH1_TENMO</name>